<dbReference type="Pfam" id="PF09732">
    <property type="entry name" value="CactinC_cactus"/>
    <property type="match status" value="1"/>
</dbReference>
<evidence type="ECO:0000313" key="6">
    <source>
        <dbReference type="EMBL" id="EUD66578.1"/>
    </source>
</evidence>
<dbReference type="GO" id="GO:0005737">
    <property type="term" value="C:cytoplasm"/>
    <property type="evidence" value="ECO:0007669"/>
    <property type="project" value="TreeGrafter"/>
</dbReference>
<feature type="domain" description="Splicing factor cactin central" evidence="5">
    <location>
        <begin position="292"/>
        <end position="491"/>
    </location>
</feature>
<proteinExistence type="inferred from homology"/>
<dbReference type="Pfam" id="PF10312">
    <property type="entry name" value="Cactin_mid"/>
    <property type="match status" value="1"/>
</dbReference>
<dbReference type="GeneID" id="20038173"/>
<feature type="region of interest" description="Disordered" evidence="3">
    <location>
        <begin position="501"/>
        <end position="556"/>
    </location>
</feature>
<dbReference type="InterPro" id="IPR019134">
    <property type="entry name" value="Cactin_C"/>
</dbReference>
<dbReference type="VEuPathDB" id="PlasmoDB:C922_02899"/>
<gene>
    <name evidence="6" type="ORF">C922_02899</name>
</gene>
<accession>W7A5U0</accession>
<feature type="compositionally biased region" description="Basic residues" evidence="3">
    <location>
        <begin position="81"/>
        <end position="94"/>
    </location>
</feature>
<dbReference type="GO" id="GO:0045292">
    <property type="term" value="P:mRNA cis splicing, via spliceosome"/>
    <property type="evidence" value="ECO:0007669"/>
    <property type="project" value="TreeGrafter"/>
</dbReference>
<evidence type="ECO:0000256" key="3">
    <source>
        <dbReference type="SAM" id="MobiDB-lite"/>
    </source>
</evidence>
<evidence type="ECO:0000313" key="7">
    <source>
        <dbReference type="Proteomes" id="UP000030640"/>
    </source>
</evidence>
<keyword evidence="7" id="KW-1185">Reference proteome</keyword>
<dbReference type="Proteomes" id="UP000030640">
    <property type="component" value="Unassembled WGS sequence"/>
</dbReference>
<name>W7A5U0_9APIC</name>
<organism evidence="6 7">
    <name type="scientific">Plasmodium inui San Antonio 1</name>
    <dbReference type="NCBI Taxonomy" id="1237626"/>
    <lineage>
        <taxon>Eukaryota</taxon>
        <taxon>Sar</taxon>
        <taxon>Alveolata</taxon>
        <taxon>Apicomplexa</taxon>
        <taxon>Aconoidasida</taxon>
        <taxon>Haemosporida</taxon>
        <taxon>Plasmodiidae</taxon>
        <taxon>Plasmodium</taxon>
        <taxon>Plasmodium (Plasmodium)</taxon>
    </lineage>
</organism>
<dbReference type="OrthoDB" id="265955at2759"/>
<dbReference type="InterPro" id="IPR018816">
    <property type="entry name" value="Cactin_central"/>
</dbReference>
<feature type="compositionally biased region" description="Acidic residues" evidence="3">
    <location>
        <begin position="1"/>
        <end position="10"/>
    </location>
</feature>
<reference evidence="6 7" key="1">
    <citation type="submission" date="2013-02" db="EMBL/GenBank/DDBJ databases">
        <title>The Genome Sequence of Plasmodium inui San Antonio 1.</title>
        <authorList>
            <consortium name="The Broad Institute Genome Sequencing Platform"/>
            <consortium name="The Broad Institute Genome Sequencing Center for Infectious Disease"/>
            <person name="Neafsey D."/>
            <person name="Cheeseman I."/>
            <person name="Volkman S."/>
            <person name="Adams J."/>
            <person name="Walker B."/>
            <person name="Young S.K."/>
            <person name="Zeng Q."/>
            <person name="Gargeya S."/>
            <person name="Fitzgerald M."/>
            <person name="Haas B."/>
            <person name="Abouelleil A."/>
            <person name="Alvarado L."/>
            <person name="Arachchi H.M."/>
            <person name="Berlin A.M."/>
            <person name="Chapman S.B."/>
            <person name="Dewar J."/>
            <person name="Goldberg J."/>
            <person name="Griggs A."/>
            <person name="Gujja S."/>
            <person name="Hansen M."/>
            <person name="Howarth C."/>
            <person name="Imamovic A."/>
            <person name="Larimer J."/>
            <person name="McCowan C."/>
            <person name="Murphy C."/>
            <person name="Neiman D."/>
            <person name="Pearson M."/>
            <person name="Priest M."/>
            <person name="Roberts A."/>
            <person name="Saif S."/>
            <person name="Shea T."/>
            <person name="Sisk P."/>
            <person name="Sykes S."/>
            <person name="Wortman J."/>
            <person name="Nusbaum C."/>
            <person name="Birren B."/>
        </authorList>
    </citation>
    <scope>NUCLEOTIDE SEQUENCE [LARGE SCALE GENOMIC DNA]</scope>
    <source>
        <strain evidence="6 7">San Antonio 1</strain>
    </source>
</reference>
<feature type="region of interest" description="Disordered" evidence="3">
    <location>
        <begin position="595"/>
        <end position="618"/>
    </location>
</feature>
<feature type="compositionally biased region" description="Low complexity" evidence="3">
    <location>
        <begin position="97"/>
        <end position="132"/>
    </location>
</feature>
<dbReference type="EMBL" id="KI965470">
    <property type="protein sequence ID" value="EUD66578.1"/>
    <property type="molecule type" value="Genomic_DNA"/>
</dbReference>
<evidence type="ECO:0000256" key="2">
    <source>
        <dbReference type="ARBA" id="ARBA00034534"/>
    </source>
</evidence>
<evidence type="ECO:0000256" key="1">
    <source>
        <dbReference type="ARBA" id="ARBA00006895"/>
    </source>
</evidence>
<dbReference type="PANTHER" id="PTHR21737:SF4">
    <property type="entry name" value="SPLICING FACTOR CACTIN"/>
    <property type="match status" value="1"/>
</dbReference>
<feature type="domain" description="Splicing factor Cactin C-terminal" evidence="4">
    <location>
        <begin position="700"/>
        <end position="818"/>
    </location>
</feature>
<feature type="compositionally biased region" description="Basic and acidic residues" evidence="3">
    <location>
        <begin position="509"/>
        <end position="538"/>
    </location>
</feature>
<feature type="compositionally biased region" description="Basic residues" evidence="3">
    <location>
        <begin position="173"/>
        <end position="182"/>
    </location>
</feature>
<dbReference type="PANTHER" id="PTHR21737">
    <property type="entry name" value="POLYGLUTAMINE BINDING PROTEIN 1/MARVEL MEMBRANE-ASSOCIATING DOMAIN CONTAINING 3"/>
    <property type="match status" value="1"/>
</dbReference>
<dbReference type="AlphaFoldDB" id="W7A5U0"/>
<dbReference type="GO" id="GO:0005681">
    <property type="term" value="C:spliceosomal complex"/>
    <property type="evidence" value="ECO:0007669"/>
    <property type="project" value="TreeGrafter"/>
</dbReference>
<sequence>MSDSSDEEEPSGGITHKGDKSRNERRKRQRGEAREKRGTNRGRRAKREASSSSAASSSARSVSSPAESPDSVSSSPTSERRRGKRRRRHGHRRSGSGERSGSSGRSFSSRSGSSSRTFSSRSGSSGRTYSSRSGEERVRTKAKRRKARRKEKDEKSRRKKKHGQSHRKEKDKRSHRRRKSKREKPVSPSPRRRNTLTVRELKRERENLMQKHFNYTDECNPFGDNSLSTPFVWKLKNKYDQIKYNQKVKVTTTSLLHNSLSKISEIEEVKKRRQDRDNERALLEDYRLQLEKQRNQINIKEYLQKEQMFFINQQIKSSDSRIQHNLLQLPDIFRLAVMIVNREKVKKVRPALYRIPFHVLLEGQTERELENCAKQIKLLLQHDELDNQGKFKRYWESLLFFCEYFLTQLRGRENPDTDSKEHDVNNIETKTEKKIQAFLENKNYDELVTYEAKIKEKVISQSEDVADEVYWNRVLLKIPYFKAKNVLLHFHAKLRKRISLSGAPSEDSQSDRGSHSNSHNEAEKEPLREHSAEEDKGRAKATTTLPFECHSPQLIPPESITQMGIPAETHIYTAEEELQQRVKLNDDIWCTMRRREQSQGKSDNSRGNHGDSHADTTGYFKPEQVAHTDVNLSAEQVLLRKLFTKDQEVYNRFVQREKKKGRAGEITMKDVSHHHHSAAHSSIPNSLRSSLPVSQASLLATRKPLYFNRIKTSFDWNKYNKTHYDYENPPPKYICGYKFNIFYMNLLNKKEKPSWKLHPTDDESKVLIVFHGGAPYLDIAFQIVNAEWSYDKHRGFRNVFDKGILQLYFNFKKKRYRR</sequence>
<dbReference type="SMART" id="SM01050">
    <property type="entry name" value="CactinC_cactus"/>
    <property type="match status" value="1"/>
</dbReference>
<feature type="compositionally biased region" description="Basic and acidic residues" evidence="3">
    <location>
        <begin position="595"/>
        <end position="614"/>
    </location>
</feature>
<comment type="similarity">
    <text evidence="1">Belongs to the CACTIN family.</text>
</comment>
<protein>
    <recommendedName>
        <fullName evidence="2">Splicing factor Cactin</fullName>
    </recommendedName>
</protein>
<dbReference type="RefSeq" id="XP_008816719.1">
    <property type="nucleotide sequence ID" value="XM_008818497.1"/>
</dbReference>
<feature type="compositionally biased region" description="Low complexity" evidence="3">
    <location>
        <begin position="50"/>
        <end position="77"/>
    </location>
</feature>
<evidence type="ECO:0000259" key="4">
    <source>
        <dbReference type="Pfam" id="PF09732"/>
    </source>
</evidence>
<feature type="region of interest" description="Disordered" evidence="3">
    <location>
        <begin position="1"/>
        <end position="201"/>
    </location>
</feature>
<evidence type="ECO:0000259" key="5">
    <source>
        <dbReference type="Pfam" id="PF10312"/>
    </source>
</evidence>
<feature type="compositionally biased region" description="Basic residues" evidence="3">
    <location>
        <begin position="140"/>
        <end position="149"/>
    </location>
</feature>